<evidence type="ECO:0000313" key="4">
    <source>
        <dbReference type="Proteomes" id="UP001586593"/>
    </source>
</evidence>
<feature type="transmembrane region" description="Helical" evidence="2">
    <location>
        <begin position="265"/>
        <end position="289"/>
    </location>
</feature>
<dbReference type="EMBL" id="JAZHXJ010001068">
    <property type="protein sequence ID" value="KAL1845928.1"/>
    <property type="molecule type" value="Genomic_DNA"/>
</dbReference>
<feature type="compositionally biased region" description="Basic and acidic residues" evidence="1">
    <location>
        <begin position="574"/>
        <end position="585"/>
    </location>
</feature>
<feature type="transmembrane region" description="Helical" evidence="2">
    <location>
        <begin position="182"/>
        <end position="202"/>
    </location>
</feature>
<proteinExistence type="predicted"/>
<dbReference type="Proteomes" id="UP001586593">
    <property type="component" value="Unassembled WGS sequence"/>
</dbReference>
<feature type="region of interest" description="Disordered" evidence="1">
    <location>
        <begin position="624"/>
        <end position="684"/>
    </location>
</feature>
<comment type="caution">
    <text evidence="3">The sequence shown here is derived from an EMBL/GenBank/DDBJ whole genome shotgun (WGS) entry which is preliminary data.</text>
</comment>
<feature type="compositionally biased region" description="Low complexity" evidence="1">
    <location>
        <begin position="654"/>
        <end position="664"/>
    </location>
</feature>
<feature type="region of interest" description="Disordered" evidence="1">
    <location>
        <begin position="363"/>
        <end position="435"/>
    </location>
</feature>
<reference evidence="3 4" key="1">
    <citation type="journal article" date="2024" name="Commun. Biol.">
        <title>Comparative genomic analysis of thermophilic fungi reveals convergent evolutionary adaptations and gene losses.</title>
        <authorList>
            <person name="Steindorff A.S."/>
            <person name="Aguilar-Pontes M.V."/>
            <person name="Robinson A.J."/>
            <person name="Andreopoulos B."/>
            <person name="LaButti K."/>
            <person name="Kuo A."/>
            <person name="Mondo S."/>
            <person name="Riley R."/>
            <person name="Otillar R."/>
            <person name="Haridas S."/>
            <person name="Lipzen A."/>
            <person name="Grimwood J."/>
            <person name="Schmutz J."/>
            <person name="Clum A."/>
            <person name="Reid I.D."/>
            <person name="Moisan M.C."/>
            <person name="Butler G."/>
            <person name="Nguyen T.T.M."/>
            <person name="Dewar K."/>
            <person name="Conant G."/>
            <person name="Drula E."/>
            <person name="Henrissat B."/>
            <person name="Hansel C."/>
            <person name="Singer S."/>
            <person name="Hutchinson M.I."/>
            <person name="de Vries R.P."/>
            <person name="Natvig D.O."/>
            <person name="Powell A.J."/>
            <person name="Tsang A."/>
            <person name="Grigoriev I.V."/>
        </authorList>
    </citation>
    <scope>NUCLEOTIDE SEQUENCE [LARGE SCALE GENOMIC DNA]</scope>
    <source>
        <strain evidence="3 4">ATCC 24622</strain>
    </source>
</reference>
<feature type="transmembrane region" description="Helical" evidence="2">
    <location>
        <begin position="101"/>
        <end position="124"/>
    </location>
</feature>
<feature type="compositionally biased region" description="Polar residues" evidence="1">
    <location>
        <begin position="673"/>
        <end position="684"/>
    </location>
</feature>
<feature type="transmembrane region" description="Helical" evidence="2">
    <location>
        <begin position="62"/>
        <end position="81"/>
    </location>
</feature>
<evidence type="ECO:0000256" key="1">
    <source>
        <dbReference type="SAM" id="MobiDB-lite"/>
    </source>
</evidence>
<keyword evidence="4" id="KW-1185">Reference proteome</keyword>
<feature type="region of interest" description="Disordered" evidence="1">
    <location>
        <begin position="536"/>
        <end position="600"/>
    </location>
</feature>
<evidence type="ECO:0000256" key="2">
    <source>
        <dbReference type="SAM" id="Phobius"/>
    </source>
</evidence>
<gene>
    <name evidence="3" type="ORF">VTK73DRAFT_392</name>
</gene>
<keyword evidence="2" id="KW-0472">Membrane</keyword>
<accession>A0ABR3VVF5</accession>
<feature type="compositionally biased region" description="Basic and acidic residues" evidence="1">
    <location>
        <begin position="540"/>
        <end position="551"/>
    </location>
</feature>
<name>A0ABR3VVF5_9PEZI</name>
<feature type="region of interest" description="Disordered" evidence="1">
    <location>
        <begin position="470"/>
        <end position="506"/>
    </location>
</feature>
<protein>
    <submittedName>
        <fullName evidence="3">Uncharacterized protein</fullName>
    </submittedName>
</protein>
<keyword evidence="2" id="KW-1133">Transmembrane helix</keyword>
<sequence length="684" mass="73760">MSPFVGVESGAGWLESRAVAGFATQAGGPSGFVEAATNSSIQQMIFAQLKFAPAKSVRSSTIILATFNAIAAFATALGITYDSYTRARRNKRRLKLSHPGLLFVPAGEVYPLVLSLGIVVQSTTFALAQSTGLNQFFITGCTLLSQIMLPVVFLVPYIQFVFAIEITMRALQKKPFPPRGKWTVSICLTTVGLLVLANFLVADFVQSRDFCFGSLFFFVAKYAMGIFAVLTTITAVLLVCAVALSTVLHRSNKIETTERVTGSRMVYYLALATISNAFLLPFFYCLAFNNQSDTEGQTFTLAMVASVVANVSGVMTGGLYLFLKSNTLSAIGPRNKGGEYDRQKVKHTIRRYGTNDLVFSGHMMRPVSGPGTLRRSESETSLVSYEKEEEAEAESREGRSLSDSPRPNPLRSNAVYPPVSIPRTPEPARISAVTNGHVRKRSYNIFPNNGNSNSSKSSVTLLPATTYSPYSNTRAKDSDSALDSLKPPPSLRNLVGRHRRDSSIGSSATVQIGLRISSVDTVPLIGKRTVAAETEVPTDGDYRKETADTSLRRPSPLGITATLGSDVNVVPDSSPKRDPVKDARMKTLPPVPAVSADFSGGVTYKSQEQDSDQEEVLLLNSDVYVPKSSGKTTKLPSPKGVGFTVPTSKLHNGSPSSSPVVTTPRRQPVGDSPTRSANTKGDWI</sequence>
<feature type="transmembrane region" description="Helical" evidence="2">
    <location>
        <begin position="136"/>
        <end position="162"/>
    </location>
</feature>
<evidence type="ECO:0000313" key="3">
    <source>
        <dbReference type="EMBL" id="KAL1845928.1"/>
    </source>
</evidence>
<organism evidence="3 4">
    <name type="scientific">Phialemonium thermophilum</name>
    <dbReference type="NCBI Taxonomy" id="223376"/>
    <lineage>
        <taxon>Eukaryota</taxon>
        <taxon>Fungi</taxon>
        <taxon>Dikarya</taxon>
        <taxon>Ascomycota</taxon>
        <taxon>Pezizomycotina</taxon>
        <taxon>Sordariomycetes</taxon>
        <taxon>Sordariomycetidae</taxon>
        <taxon>Cephalothecales</taxon>
        <taxon>Cephalothecaceae</taxon>
        <taxon>Phialemonium</taxon>
    </lineage>
</organism>
<keyword evidence="2" id="KW-0812">Transmembrane</keyword>
<feature type="transmembrane region" description="Helical" evidence="2">
    <location>
        <begin position="301"/>
        <end position="323"/>
    </location>
</feature>
<feature type="transmembrane region" description="Helical" evidence="2">
    <location>
        <begin position="222"/>
        <end position="244"/>
    </location>
</feature>